<reference evidence="1" key="1">
    <citation type="journal article" date="2021" name="PeerJ">
        <title>Extensive microbial diversity within the chicken gut microbiome revealed by metagenomics and culture.</title>
        <authorList>
            <person name="Gilroy R."/>
            <person name="Ravi A."/>
            <person name="Getino M."/>
            <person name="Pursley I."/>
            <person name="Horton D.L."/>
            <person name="Alikhan N.F."/>
            <person name="Baker D."/>
            <person name="Gharbi K."/>
            <person name="Hall N."/>
            <person name="Watson M."/>
            <person name="Adriaenssens E.M."/>
            <person name="Foster-Nyarko E."/>
            <person name="Jarju S."/>
            <person name="Secka A."/>
            <person name="Antonio M."/>
            <person name="Oren A."/>
            <person name="Chaudhuri R.R."/>
            <person name="La Ragione R."/>
            <person name="Hildebrand F."/>
            <person name="Pallen M.J."/>
        </authorList>
    </citation>
    <scope>NUCLEOTIDE SEQUENCE</scope>
    <source>
        <strain evidence="1">B5-657</strain>
    </source>
</reference>
<sequence>MNKELLISISPYVQKYYINEKFKDLPEDIKETLRAKLAVIAEKSNAIISLGFNESSDVYMEYKYEDLSYMDEIGIELRMKKFQKEEEELLKAIKTWYIIYHTPNGEMLREIVLLQSKGKQKDEIKEILLTKFGKEHETFISVLLEDE</sequence>
<proteinExistence type="predicted"/>
<evidence type="ECO:0000313" key="2">
    <source>
        <dbReference type="Proteomes" id="UP000824229"/>
    </source>
</evidence>
<evidence type="ECO:0000313" key="1">
    <source>
        <dbReference type="EMBL" id="MBU3804626.1"/>
    </source>
</evidence>
<protein>
    <submittedName>
        <fullName evidence="1">Uncharacterized protein</fullName>
    </submittedName>
</protein>
<dbReference type="AlphaFoldDB" id="A0A9E2KDW5"/>
<accession>A0A9E2KDW5</accession>
<reference evidence="1" key="2">
    <citation type="submission" date="2021-04" db="EMBL/GenBank/DDBJ databases">
        <authorList>
            <person name="Gilroy R."/>
        </authorList>
    </citation>
    <scope>NUCLEOTIDE SEQUENCE</scope>
    <source>
        <strain evidence="1">B5-657</strain>
    </source>
</reference>
<dbReference type="EMBL" id="JAHLFQ010000178">
    <property type="protein sequence ID" value="MBU3804626.1"/>
    <property type="molecule type" value="Genomic_DNA"/>
</dbReference>
<dbReference type="Proteomes" id="UP000824229">
    <property type="component" value="Unassembled WGS sequence"/>
</dbReference>
<dbReference type="Pfam" id="PF19642">
    <property type="entry name" value="DUF6145"/>
    <property type="match status" value="1"/>
</dbReference>
<comment type="caution">
    <text evidence="1">The sequence shown here is derived from an EMBL/GenBank/DDBJ whole genome shotgun (WGS) entry which is preliminary data.</text>
</comment>
<organism evidence="1 2">
    <name type="scientific">Candidatus Cellulosilyticum pullistercoris</name>
    <dbReference type="NCBI Taxonomy" id="2838521"/>
    <lineage>
        <taxon>Bacteria</taxon>
        <taxon>Bacillati</taxon>
        <taxon>Bacillota</taxon>
        <taxon>Clostridia</taxon>
        <taxon>Lachnospirales</taxon>
        <taxon>Cellulosilyticaceae</taxon>
        <taxon>Cellulosilyticum</taxon>
    </lineage>
</organism>
<dbReference type="InterPro" id="IPR046143">
    <property type="entry name" value="DUF6145"/>
</dbReference>
<gene>
    <name evidence="1" type="ORF">H9872_07710</name>
</gene>
<name>A0A9E2KDW5_9FIRM</name>